<evidence type="ECO:0000256" key="2">
    <source>
        <dbReference type="SAM" id="MobiDB-lite"/>
    </source>
</evidence>
<keyword evidence="4" id="KW-1185">Reference proteome</keyword>
<dbReference type="Proteomes" id="UP000695562">
    <property type="component" value="Unassembled WGS sequence"/>
</dbReference>
<keyword evidence="1" id="KW-0175">Coiled coil</keyword>
<sequence length="441" mass="49701">MIFRKVTKFVNVNCTTTTIGSGSFSGGRRYLYINNNSSNSSGSSSSIVNKFYSTISNSNNSTDHISGDSSSNSNIPKDREINDASGGHVSAPSFNIPKDVEEFDNNKSNTSTKESGKATATTTTTTTLPGCWCLIGCKLKGKRIHVSKIKPIKYDTKRGDIGSDEYIGNCDIETSQSRKDMITELCKAKDQYVIEQKKELDEEEKLQQEKLQEQQEIKKIFSEDDDSSKSYPNLLEDDTSIGPIHVLYKNQWVITIVERMETDHKDNEPSFILKFKTPIRQKNDMTFSIESLDTMFSSIDKLLSFTKSVEIDKEFDQMYLTKSSSVPTKQETKTLLEQRPYMKEALIKLKASLLPSIGFEKCSIDVEYKKENPLGCKGGNTDLEFPDGVYQFCLEVDSNEHSIWLKSPEAVEKILYLYTIMLDTIVSMGNTLDTPIDTTYL</sequence>
<comment type="caution">
    <text evidence="3">The sequence shown here is derived from an EMBL/GenBank/DDBJ whole genome shotgun (WGS) entry which is preliminary data.</text>
</comment>
<evidence type="ECO:0000313" key="4">
    <source>
        <dbReference type="Proteomes" id="UP000695562"/>
    </source>
</evidence>
<dbReference type="EMBL" id="AJWJ01000762">
    <property type="protein sequence ID" value="KAF2069046.1"/>
    <property type="molecule type" value="Genomic_DNA"/>
</dbReference>
<gene>
    <name evidence="3" type="ORF">CYY_009633</name>
</gene>
<proteinExistence type="predicted"/>
<evidence type="ECO:0000313" key="3">
    <source>
        <dbReference type="EMBL" id="KAF2069046.1"/>
    </source>
</evidence>
<name>A0A8J4UPD0_9MYCE</name>
<feature type="region of interest" description="Disordered" evidence="2">
    <location>
        <begin position="62"/>
        <end position="122"/>
    </location>
</feature>
<dbReference type="AlphaFoldDB" id="A0A8J4UPD0"/>
<evidence type="ECO:0000256" key="1">
    <source>
        <dbReference type="SAM" id="Coils"/>
    </source>
</evidence>
<organism evidence="3 4">
    <name type="scientific">Polysphondylium violaceum</name>
    <dbReference type="NCBI Taxonomy" id="133409"/>
    <lineage>
        <taxon>Eukaryota</taxon>
        <taxon>Amoebozoa</taxon>
        <taxon>Evosea</taxon>
        <taxon>Eumycetozoa</taxon>
        <taxon>Dictyostelia</taxon>
        <taxon>Dictyosteliales</taxon>
        <taxon>Dictyosteliaceae</taxon>
        <taxon>Polysphondylium</taxon>
    </lineage>
</organism>
<protein>
    <submittedName>
        <fullName evidence="3">Uncharacterized protein</fullName>
    </submittedName>
</protein>
<feature type="compositionally biased region" description="Polar residues" evidence="2">
    <location>
        <begin position="62"/>
        <end position="75"/>
    </location>
</feature>
<accession>A0A8J4UPD0</accession>
<reference evidence="3" key="1">
    <citation type="submission" date="2020-01" db="EMBL/GenBank/DDBJ databases">
        <title>Development of genomics and gene disruption for Polysphondylium violaceum indicates a role for the polyketide synthase stlB in stalk morphogenesis.</title>
        <authorList>
            <person name="Narita B."/>
            <person name="Kawabe Y."/>
            <person name="Kin K."/>
            <person name="Saito T."/>
            <person name="Gibbs R."/>
            <person name="Kuspa A."/>
            <person name="Muzny D."/>
            <person name="Queller D."/>
            <person name="Richards S."/>
            <person name="Strassman J."/>
            <person name="Sucgang R."/>
            <person name="Worley K."/>
            <person name="Schaap P."/>
        </authorList>
    </citation>
    <scope>NUCLEOTIDE SEQUENCE</scope>
    <source>
        <strain evidence="3">QSvi11</strain>
    </source>
</reference>
<dbReference type="OrthoDB" id="18769at2759"/>
<feature type="coiled-coil region" evidence="1">
    <location>
        <begin position="193"/>
        <end position="223"/>
    </location>
</feature>